<dbReference type="PANTHER" id="PTHR35564">
    <property type="match status" value="1"/>
</dbReference>
<dbReference type="AlphaFoldDB" id="A0A3P5XUD7"/>
<dbReference type="EMBL" id="UXAW01000095">
    <property type="protein sequence ID" value="VDC32772.1"/>
    <property type="molecule type" value="Genomic_DNA"/>
</dbReference>
<dbReference type="PANTHER" id="PTHR35564:SF4">
    <property type="entry name" value="CYTOPLASMIC PROTEIN"/>
    <property type="match status" value="1"/>
</dbReference>
<organism evidence="2 3">
    <name type="scientific">Pseudogemmobacter humi</name>
    <dbReference type="NCBI Taxonomy" id="2483812"/>
    <lineage>
        <taxon>Bacteria</taxon>
        <taxon>Pseudomonadati</taxon>
        <taxon>Pseudomonadota</taxon>
        <taxon>Alphaproteobacteria</taxon>
        <taxon>Rhodobacterales</taxon>
        <taxon>Paracoccaceae</taxon>
        <taxon>Pseudogemmobacter</taxon>
    </lineage>
</organism>
<accession>A0A3P5XUD7</accession>
<evidence type="ECO:0000313" key="3">
    <source>
        <dbReference type="Proteomes" id="UP000277498"/>
    </source>
</evidence>
<dbReference type="NCBIfam" id="TIGR03347">
    <property type="entry name" value="VI_chp_1"/>
    <property type="match status" value="1"/>
</dbReference>
<evidence type="ECO:0008006" key="4">
    <source>
        <dbReference type="Google" id="ProtNLM"/>
    </source>
</evidence>
<dbReference type="RefSeq" id="WP_124088152.1">
    <property type="nucleotide sequence ID" value="NZ_UXAW01000095.1"/>
</dbReference>
<dbReference type="Pfam" id="PF06996">
    <property type="entry name" value="T6SS_TssG"/>
    <property type="match status" value="1"/>
</dbReference>
<sequence length="344" mass="37430">MATKDRAGAGDLSHYDRLVRSPLGWHLFQALRVIEAEFAGRPRLGQSRRPQEDAFRLGQDPSLAFPPATIDQFSPPGKGPGQLRQQAFGLYGPHGPLPLHLTDYARDRVLNHRDPTMVAFTDMLVHRFAQLFYRAWTTGRATADMDRGAGGRIEGKIAALAGYGGAALRDRDAMPDLAKRHFAGFLAPGPRHAEGLRAMLSAFFGTGVEVEEFAGLWLDLEPGDCWQLGAPVALGEGTCIGSRVWSRAAAFRLRIGPLSRADYDRLLPGTPALDRLSAVVRNYVGLALDWDLTLVLRGDEVPQARLDGDTRLGLTSWIGSRDPARDADDLHLTPTDPLTPAAAA</sequence>
<proteinExistence type="predicted"/>
<reference evidence="2 3" key="1">
    <citation type="submission" date="2018-11" db="EMBL/GenBank/DDBJ databases">
        <authorList>
            <person name="Criscuolo A."/>
        </authorList>
    </citation>
    <scope>NUCLEOTIDE SEQUENCE [LARGE SCALE GENOMIC DNA]</scope>
    <source>
        <strain evidence="2">ACIP111625</strain>
    </source>
</reference>
<dbReference type="Proteomes" id="UP000277498">
    <property type="component" value="Unassembled WGS sequence"/>
</dbReference>
<evidence type="ECO:0000256" key="1">
    <source>
        <dbReference type="SAM" id="MobiDB-lite"/>
    </source>
</evidence>
<name>A0A3P5XUD7_9RHOB</name>
<gene>
    <name evidence="2" type="ORF">XINFAN_03450</name>
</gene>
<dbReference type="InterPro" id="IPR010732">
    <property type="entry name" value="T6SS_TssG-like"/>
</dbReference>
<evidence type="ECO:0000313" key="2">
    <source>
        <dbReference type="EMBL" id="VDC32772.1"/>
    </source>
</evidence>
<feature type="compositionally biased region" description="Low complexity" evidence="1">
    <location>
        <begin position="332"/>
        <end position="344"/>
    </location>
</feature>
<dbReference type="OrthoDB" id="1523296at2"/>
<protein>
    <recommendedName>
        <fullName evidence="4">Type VI secretion protein</fullName>
    </recommendedName>
</protein>
<feature type="region of interest" description="Disordered" evidence="1">
    <location>
        <begin position="325"/>
        <end position="344"/>
    </location>
</feature>
<keyword evidence="3" id="KW-1185">Reference proteome</keyword>